<comment type="caution">
    <text evidence="2">The sequence shown here is derived from an EMBL/GenBank/DDBJ whole genome shotgun (WGS) entry which is preliminary data.</text>
</comment>
<evidence type="ECO:0000313" key="3">
    <source>
        <dbReference type="Proteomes" id="UP000095658"/>
    </source>
</evidence>
<evidence type="ECO:0000313" key="2">
    <source>
        <dbReference type="EMBL" id="OES46148.1"/>
    </source>
</evidence>
<keyword evidence="3" id="KW-1185">Reference proteome</keyword>
<name>A0A1E7DTY0_9BACI</name>
<dbReference type="Pfam" id="PF06114">
    <property type="entry name" value="Peptidase_M78"/>
    <property type="match status" value="1"/>
</dbReference>
<dbReference type="Gene3D" id="1.10.10.2910">
    <property type="match status" value="1"/>
</dbReference>
<organism evidence="2 3">
    <name type="scientific">Domibacillus iocasae</name>
    <dbReference type="NCBI Taxonomy" id="1714016"/>
    <lineage>
        <taxon>Bacteria</taxon>
        <taxon>Bacillati</taxon>
        <taxon>Bacillota</taxon>
        <taxon>Bacilli</taxon>
        <taxon>Bacillales</taxon>
        <taxon>Bacillaceae</taxon>
        <taxon>Domibacillus</taxon>
    </lineage>
</organism>
<sequence length="188" mass="22176">MTYTKTHLEDFVEALYRNMEIEHPEQIDMELIAYRLGIVIDYVNAPSKNVYAVGFVVILVNKQLPPPLQWQDFAHELAHVLRHAGNQHLLPSGLRMMQEWQADHFAAYFCVPGFMLEKIVFPSSLQETILIVSEKFNVMPWFAAARFNQWFNRFFFQLKKNIQSVYFIRICWYLSNEKYGISTFSVGR</sequence>
<reference evidence="2 3" key="1">
    <citation type="submission" date="2016-06" db="EMBL/GenBank/DDBJ databases">
        <title>Domibacillus iocasae genome sequencing.</title>
        <authorList>
            <person name="Verma A."/>
            <person name="Pal Y."/>
            <person name="Ojha A.K."/>
            <person name="Krishnamurthi S."/>
        </authorList>
    </citation>
    <scope>NUCLEOTIDE SEQUENCE [LARGE SCALE GENOMIC DNA]</scope>
    <source>
        <strain evidence="2 3">DSM 29979</strain>
    </source>
</reference>
<dbReference type="AlphaFoldDB" id="A0A1E7DTY0"/>
<accession>A0A1E7DTY0</accession>
<dbReference type="InterPro" id="IPR010359">
    <property type="entry name" value="IrrE_HExxH"/>
</dbReference>
<gene>
    <name evidence="2" type="ORF">BA724_16345</name>
</gene>
<evidence type="ECO:0000259" key="1">
    <source>
        <dbReference type="Pfam" id="PF06114"/>
    </source>
</evidence>
<feature type="domain" description="IrrE N-terminal-like" evidence="1">
    <location>
        <begin position="35"/>
        <end position="147"/>
    </location>
</feature>
<proteinExistence type="predicted"/>
<protein>
    <recommendedName>
        <fullName evidence="1">IrrE N-terminal-like domain-containing protein</fullName>
    </recommendedName>
</protein>
<dbReference type="EMBL" id="MAMP01000006">
    <property type="protein sequence ID" value="OES46148.1"/>
    <property type="molecule type" value="Genomic_DNA"/>
</dbReference>
<dbReference type="Proteomes" id="UP000095658">
    <property type="component" value="Unassembled WGS sequence"/>
</dbReference>
<dbReference type="RefSeq" id="WP_069937305.1">
    <property type="nucleotide sequence ID" value="NZ_MAMP01000006.1"/>
</dbReference>